<dbReference type="PANTHER" id="PTHR10916">
    <property type="entry name" value="60S RIBOSOMAL PROTEIN L35/50S RIBOSOMAL PROTEIN L29"/>
    <property type="match status" value="1"/>
</dbReference>
<evidence type="ECO:0000256" key="4">
    <source>
        <dbReference type="ARBA" id="ARBA00035204"/>
    </source>
</evidence>
<proteinExistence type="inferred from homology"/>
<comment type="caution">
    <text evidence="6">The sequence shown here is derived from an EMBL/GenBank/DDBJ whole genome shotgun (WGS) entry which is preliminary data.</text>
</comment>
<dbReference type="GO" id="GO:0003735">
    <property type="term" value="F:structural constituent of ribosome"/>
    <property type="evidence" value="ECO:0007669"/>
    <property type="project" value="InterPro"/>
</dbReference>
<accession>A0A644YWK2</accession>
<dbReference type="Pfam" id="PF00831">
    <property type="entry name" value="Ribosomal_L29"/>
    <property type="match status" value="1"/>
</dbReference>
<dbReference type="InterPro" id="IPR001854">
    <property type="entry name" value="Ribosomal_uL29"/>
</dbReference>
<name>A0A644YWK2_9ZZZZ</name>
<dbReference type="NCBIfam" id="TIGR00012">
    <property type="entry name" value="L29"/>
    <property type="match status" value="1"/>
</dbReference>
<dbReference type="FunFam" id="1.10.287.310:FF:000001">
    <property type="entry name" value="50S ribosomal protein L29"/>
    <property type="match status" value="1"/>
</dbReference>
<dbReference type="Gene3D" id="1.10.287.310">
    <property type="match status" value="1"/>
</dbReference>
<dbReference type="EMBL" id="VSSQ01005775">
    <property type="protein sequence ID" value="MPM30394.1"/>
    <property type="molecule type" value="Genomic_DNA"/>
</dbReference>
<dbReference type="InterPro" id="IPR036049">
    <property type="entry name" value="Ribosomal_uL29_sf"/>
</dbReference>
<evidence type="ECO:0000313" key="6">
    <source>
        <dbReference type="EMBL" id="MPM30394.1"/>
    </source>
</evidence>
<dbReference type="AlphaFoldDB" id="A0A644YWK2"/>
<dbReference type="SUPFAM" id="SSF46561">
    <property type="entry name" value="Ribosomal protein L29 (L29p)"/>
    <property type="match status" value="1"/>
</dbReference>
<evidence type="ECO:0000256" key="1">
    <source>
        <dbReference type="ARBA" id="ARBA00009254"/>
    </source>
</evidence>
<gene>
    <name evidence="6" type="primary">rpmC_26</name>
    <name evidence="6" type="ORF">SDC9_76943</name>
</gene>
<dbReference type="CDD" id="cd00427">
    <property type="entry name" value="Ribosomal_L29_HIP"/>
    <property type="match status" value="1"/>
</dbReference>
<evidence type="ECO:0000256" key="2">
    <source>
        <dbReference type="ARBA" id="ARBA00022980"/>
    </source>
</evidence>
<organism evidence="6">
    <name type="scientific">bioreactor metagenome</name>
    <dbReference type="NCBI Taxonomy" id="1076179"/>
    <lineage>
        <taxon>unclassified sequences</taxon>
        <taxon>metagenomes</taxon>
        <taxon>ecological metagenomes</taxon>
    </lineage>
</organism>
<dbReference type="GO" id="GO:0006412">
    <property type="term" value="P:translation"/>
    <property type="evidence" value="ECO:0007669"/>
    <property type="project" value="InterPro"/>
</dbReference>
<keyword evidence="3" id="KW-0687">Ribonucleoprotein</keyword>
<evidence type="ECO:0000256" key="3">
    <source>
        <dbReference type="ARBA" id="ARBA00023274"/>
    </source>
</evidence>
<comment type="similarity">
    <text evidence="1">Belongs to the universal ribosomal protein uL29 family.</text>
</comment>
<keyword evidence="2 6" id="KW-0689">Ribosomal protein</keyword>
<dbReference type="HAMAP" id="MF_00374">
    <property type="entry name" value="Ribosomal_uL29"/>
    <property type="match status" value="1"/>
</dbReference>
<dbReference type="PANTHER" id="PTHR10916:SF0">
    <property type="entry name" value="LARGE RIBOSOMAL SUBUNIT PROTEIN UL29C"/>
    <property type="match status" value="1"/>
</dbReference>
<dbReference type="InterPro" id="IPR050063">
    <property type="entry name" value="Ribosomal_protein_uL29"/>
</dbReference>
<dbReference type="GO" id="GO:0022625">
    <property type="term" value="C:cytosolic large ribosomal subunit"/>
    <property type="evidence" value="ECO:0007669"/>
    <property type="project" value="TreeGrafter"/>
</dbReference>
<reference evidence="6" key="1">
    <citation type="submission" date="2019-08" db="EMBL/GenBank/DDBJ databases">
        <authorList>
            <person name="Kucharzyk K."/>
            <person name="Murdoch R.W."/>
            <person name="Higgins S."/>
            <person name="Loffler F."/>
        </authorList>
    </citation>
    <scope>NUCLEOTIDE SEQUENCE</scope>
</reference>
<evidence type="ECO:0000256" key="5">
    <source>
        <dbReference type="ARBA" id="ARBA00035476"/>
    </source>
</evidence>
<sequence length="66" mass="7632">MMKATEVRKMSPAELEGKLGDLKKDLFQLRMQHATNQLDNPIKITEVKKDIARVKTIIRERQLAGR</sequence>
<protein>
    <recommendedName>
        <fullName evidence="4">Large ribosomal subunit protein uL29</fullName>
    </recommendedName>
    <alternativeName>
        <fullName evidence="5">50S ribosomal protein L29</fullName>
    </alternativeName>
</protein>